<dbReference type="RefSeq" id="WP_097781872.1">
    <property type="nucleotide sequence ID" value="NZ_NMTS02000001.1"/>
</dbReference>
<keyword evidence="1" id="KW-0238">DNA-binding</keyword>
<dbReference type="SUPFAM" id="SSF53041">
    <property type="entry name" value="Resolvase-like"/>
    <property type="match status" value="1"/>
</dbReference>
<evidence type="ECO:0000313" key="4">
    <source>
        <dbReference type="EMBL" id="PLK30439.1"/>
    </source>
</evidence>
<dbReference type="SMART" id="SM00857">
    <property type="entry name" value="Resolvase"/>
    <property type="match status" value="1"/>
</dbReference>
<accession>A0A2J4JRF1</accession>
<sequence>MTYGYCRISTKQQSIERQIRNIKAAYPDAEIIEEAFTGTKIERPAFDDMINSAKELKDSGEDVTIVFDSVSRMSRNAEDGYNLYQDLYNRGINLVFLKEHHIDTDTYKGAMRNQLAMTGEDTDLIFQGINAYLLRLAAKQIKLAFEQAQKEVDDLHQRTKEGIQTAKLNGKQIGQKQGAKLTTQKSVAAKKFILKNSRTFNGSLDDKECIEYLKIAPNTFYKYKKELRAEQQ</sequence>
<dbReference type="CDD" id="cd03768">
    <property type="entry name" value="SR_ResInv"/>
    <property type="match status" value="1"/>
</dbReference>
<evidence type="ECO:0000256" key="1">
    <source>
        <dbReference type="ARBA" id="ARBA00023125"/>
    </source>
</evidence>
<comment type="caution">
    <text evidence="4">The sequence shown here is derived from an EMBL/GenBank/DDBJ whole genome shotgun (WGS) entry which is preliminary data.</text>
</comment>
<organism evidence="4 5">
    <name type="scientific">Faecalibacterium prausnitzii</name>
    <dbReference type="NCBI Taxonomy" id="853"/>
    <lineage>
        <taxon>Bacteria</taxon>
        <taxon>Bacillati</taxon>
        <taxon>Bacillota</taxon>
        <taxon>Clostridia</taxon>
        <taxon>Eubacteriales</taxon>
        <taxon>Oscillospiraceae</taxon>
        <taxon>Faecalibacterium</taxon>
    </lineage>
</organism>
<evidence type="ECO:0000256" key="2">
    <source>
        <dbReference type="ARBA" id="ARBA00023172"/>
    </source>
</evidence>
<dbReference type="AlphaFoldDB" id="A0A2J4JRF1"/>
<dbReference type="PANTHER" id="PTHR30461">
    <property type="entry name" value="DNA-INVERTASE FROM LAMBDOID PROPHAGE"/>
    <property type="match status" value="1"/>
</dbReference>
<dbReference type="Gene3D" id="3.40.50.1390">
    <property type="entry name" value="Resolvase, N-terminal catalytic domain"/>
    <property type="match status" value="1"/>
</dbReference>
<dbReference type="InterPro" id="IPR006119">
    <property type="entry name" value="Resolv_N"/>
</dbReference>
<gene>
    <name evidence="4" type="ORF">CGS50_002100</name>
</gene>
<dbReference type="Proteomes" id="UP000221015">
    <property type="component" value="Unassembled WGS sequence"/>
</dbReference>
<feature type="domain" description="Resolvase/invertase-type recombinase catalytic" evidence="3">
    <location>
        <begin position="1"/>
        <end position="170"/>
    </location>
</feature>
<dbReference type="PANTHER" id="PTHR30461:SF2">
    <property type="entry name" value="SERINE RECOMBINASE PINE-RELATED"/>
    <property type="match status" value="1"/>
</dbReference>
<name>A0A2J4JRF1_9FIRM</name>
<dbReference type="GO" id="GO:0000150">
    <property type="term" value="F:DNA strand exchange activity"/>
    <property type="evidence" value="ECO:0007669"/>
    <property type="project" value="InterPro"/>
</dbReference>
<dbReference type="Pfam" id="PF00239">
    <property type="entry name" value="Resolvase"/>
    <property type="match status" value="1"/>
</dbReference>
<evidence type="ECO:0000259" key="3">
    <source>
        <dbReference type="PROSITE" id="PS51736"/>
    </source>
</evidence>
<dbReference type="InterPro" id="IPR050639">
    <property type="entry name" value="SSR_resolvase"/>
</dbReference>
<dbReference type="PROSITE" id="PS51736">
    <property type="entry name" value="RECOMBINASES_3"/>
    <property type="match status" value="1"/>
</dbReference>
<proteinExistence type="predicted"/>
<evidence type="ECO:0000313" key="5">
    <source>
        <dbReference type="Proteomes" id="UP000221015"/>
    </source>
</evidence>
<reference evidence="4 5" key="1">
    <citation type="journal article" date="2017" name="Front. Microbiol.">
        <title>New Insights into the Diversity of the Genus Faecalibacterium.</title>
        <authorList>
            <person name="Benevides L."/>
            <person name="Burman S."/>
            <person name="Martin R."/>
            <person name="Robert V."/>
            <person name="Thomas M."/>
            <person name="Miquel S."/>
            <person name="Chain F."/>
            <person name="Sokol H."/>
            <person name="Bermudez-Humaran L.G."/>
            <person name="Morrison M."/>
            <person name="Langella P."/>
            <person name="Azevedo V.A."/>
            <person name="Chatel J.M."/>
            <person name="Soares S."/>
        </authorList>
    </citation>
    <scope>NUCLEOTIDE SEQUENCE [LARGE SCALE GENOMIC DNA]</scope>
    <source>
        <strain evidence="4 5">CNCM I 4542</strain>
    </source>
</reference>
<dbReference type="InterPro" id="IPR036162">
    <property type="entry name" value="Resolvase-like_N_sf"/>
</dbReference>
<keyword evidence="2" id="KW-0233">DNA recombination</keyword>
<protein>
    <submittedName>
        <fullName evidence="4">Recombinase family protein</fullName>
    </submittedName>
</protein>
<dbReference type="GO" id="GO:0003677">
    <property type="term" value="F:DNA binding"/>
    <property type="evidence" value="ECO:0007669"/>
    <property type="project" value="UniProtKB-KW"/>
</dbReference>
<dbReference type="EMBL" id="NMTS02000001">
    <property type="protein sequence ID" value="PLK30439.1"/>
    <property type="molecule type" value="Genomic_DNA"/>
</dbReference>